<accession>A0A1M3KWX8</accession>
<evidence type="ECO:0000313" key="4">
    <source>
        <dbReference type="Proteomes" id="UP000184233"/>
    </source>
</evidence>
<evidence type="ECO:0000313" key="3">
    <source>
        <dbReference type="EMBL" id="OJX56946.1"/>
    </source>
</evidence>
<evidence type="ECO:0000256" key="1">
    <source>
        <dbReference type="ARBA" id="ARBA00022801"/>
    </source>
</evidence>
<dbReference type="InterPro" id="IPR036457">
    <property type="entry name" value="PPM-type-like_dom_sf"/>
</dbReference>
<proteinExistence type="predicted"/>
<dbReference type="InterPro" id="IPR052016">
    <property type="entry name" value="Bact_Sigma-Reg"/>
</dbReference>
<protein>
    <recommendedName>
        <fullName evidence="2">PPM-type phosphatase domain-containing protein</fullName>
    </recommendedName>
</protein>
<sequence>MNPGSNIGLHQRATYKLIDKLLSHDYRDPVELLGSLVRDIVDNAQLVMTGGRVWELDPKNETYILRVQYGEMEFLNEGTRRTLEDMPAMAQLAQRKTLVASGSDEDVRGKRVYSLTGVGDVVRCPSGPLFRYAMAFTAHDLNEEFYDTIVVVGSAATTALRNMQSAQRERKLQHDLDQAWEIQRGLVPDHALRFKQYDLYGISLPDSVVGGDYFDYLYPPEEDKDRLGVVISDAASKGLPAAVQALFVSGALRMGVSFHTKISSLIARLNTLIYDTFPFERFVSLCYCELTHSANGLVLYANAGHCPPVHYNAATGTTTLLQPTGGILGIVEEQPFRVENINMGSGDILLLYTDGITEAQDRSGSLYGEERLQRFVADNHDVSAELLAHRLLEEIQLYSAGAGYQDDKTLVVIKRS</sequence>
<dbReference type="GO" id="GO:0016791">
    <property type="term" value="F:phosphatase activity"/>
    <property type="evidence" value="ECO:0007669"/>
    <property type="project" value="TreeGrafter"/>
</dbReference>
<dbReference type="SUPFAM" id="SSF81606">
    <property type="entry name" value="PP2C-like"/>
    <property type="match status" value="1"/>
</dbReference>
<dbReference type="STRING" id="1895771.BGO89_10520"/>
<feature type="domain" description="PPM-type phosphatase" evidence="2">
    <location>
        <begin position="194"/>
        <end position="415"/>
    </location>
</feature>
<reference evidence="3 4" key="1">
    <citation type="submission" date="2016-09" db="EMBL/GenBank/DDBJ databases">
        <title>Genome-resolved meta-omics ties microbial dynamics to process performance in biotechnology for thiocyanate degradation.</title>
        <authorList>
            <person name="Kantor R.S."/>
            <person name="Huddy R.J."/>
            <person name="Iyer R."/>
            <person name="Thomas B.C."/>
            <person name="Brown C.T."/>
            <person name="Anantharaman K."/>
            <person name="Tringe S."/>
            <person name="Hettich R.L."/>
            <person name="Harrison S.T."/>
            <person name="Banfield J.F."/>
        </authorList>
    </citation>
    <scope>NUCLEOTIDE SEQUENCE [LARGE SCALE GENOMIC DNA]</scope>
    <source>
        <strain evidence="3">59-99</strain>
    </source>
</reference>
<keyword evidence="1" id="KW-0378">Hydrolase</keyword>
<dbReference type="AlphaFoldDB" id="A0A1M3KWX8"/>
<comment type="caution">
    <text evidence="3">The sequence shown here is derived from an EMBL/GenBank/DDBJ whole genome shotgun (WGS) entry which is preliminary data.</text>
</comment>
<dbReference type="Proteomes" id="UP000184233">
    <property type="component" value="Unassembled WGS sequence"/>
</dbReference>
<evidence type="ECO:0000259" key="2">
    <source>
        <dbReference type="SMART" id="SM00331"/>
    </source>
</evidence>
<dbReference type="Gene3D" id="3.60.40.10">
    <property type="entry name" value="PPM-type phosphatase domain"/>
    <property type="match status" value="1"/>
</dbReference>
<dbReference type="PANTHER" id="PTHR43156">
    <property type="entry name" value="STAGE II SPORULATION PROTEIN E-RELATED"/>
    <property type="match status" value="1"/>
</dbReference>
<name>A0A1M3KWX8_9BACT</name>
<gene>
    <name evidence="3" type="ORF">BGO89_10520</name>
</gene>
<dbReference type="EMBL" id="MKVH01000024">
    <property type="protein sequence ID" value="OJX56946.1"/>
    <property type="molecule type" value="Genomic_DNA"/>
</dbReference>
<dbReference type="SMART" id="SM00331">
    <property type="entry name" value="PP2C_SIG"/>
    <property type="match status" value="1"/>
</dbReference>
<dbReference type="Pfam" id="PF07228">
    <property type="entry name" value="SpoIIE"/>
    <property type="match status" value="1"/>
</dbReference>
<dbReference type="PANTHER" id="PTHR43156:SF2">
    <property type="entry name" value="STAGE II SPORULATION PROTEIN E"/>
    <property type="match status" value="1"/>
</dbReference>
<organism evidence="3 4">
    <name type="scientific">Candidatus Kapaibacterium thiocyanatum</name>
    <dbReference type="NCBI Taxonomy" id="1895771"/>
    <lineage>
        <taxon>Bacteria</taxon>
        <taxon>Pseudomonadati</taxon>
        <taxon>Candidatus Kapaibacteriota</taxon>
        <taxon>Candidatus Kapaibacteriia</taxon>
        <taxon>Candidatus Kapaibacteriales</taxon>
        <taxon>Candidatus Kapaibacteriaceae</taxon>
        <taxon>Candidatus Kapaibacterium</taxon>
    </lineage>
</organism>
<dbReference type="InterPro" id="IPR001932">
    <property type="entry name" value="PPM-type_phosphatase-like_dom"/>
</dbReference>